<dbReference type="OrthoDB" id="10592436at2759"/>
<reference evidence="2 3" key="1">
    <citation type="submission" date="2016-07" db="EMBL/GenBank/DDBJ databases">
        <title>Pervasive Adenine N6-methylation of Active Genes in Fungi.</title>
        <authorList>
            <consortium name="DOE Joint Genome Institute"/>
            <person name="Mondo S.J."/>
            <person name="Dannebaum R.O."/>
            <person name="Kuo R.C."/>
            <person name="Labutti K."/>
            <person name="Haridas S."/>
            <person name="Kuo A."/>
            <person name="Salamov A."/>
            <person name="Ahrendt S.R."/>
            <person name="Lipzen A."/>
            <person name="Sullivan W."/>
            <person name="Andreopoulos W.B."/>
            <person name="Clum A."/>
            <person name="Lindquist E."/>
            <person name="Daum C."/>
            <person name="Ramamoorthy G.K."/>
            <person name="Gryganskyi A."/>
            <person name="Culley D."/>
            <person name="Magnuson J.K."/>
            <person name="James T.Y."/>
            <person name="O'Malley M.A."/>
            <person name="Stajich J.E."/>
            <person name="Spatafora J.W."/>
            <person name="Visel A."/>
            <person name="Grigoriev I.V."/>
        </authorList>
    </citation>
    <scope>NUCLEOTIDE SEQUENCE [LARGE SCALE GENOMIC DNA]</scope>
    <source>
        <strain evidence="2 3">PL171</strain>
    </source>
</reference>
<keyword evidence="3" id="KW-1185">Reference proteome</keyword>
<sequence length="234" mass="24944">MAAHDSGSPRDSLVLKGGLGGGEPVGGGGTDMHDPVVLALASTHEAQRIEVIHARARARARAQDKAADALAAVLEVVYPPGDFSEAVVVLKQYACSVEDRLRMKPPTGDEAKTVIMFVLVHVCMLAEIGVAFTEGFTLEHLLVKDSTRPLSMTNLVLSGYQNMQTVNGAVSVVDAAADHAAGLHMQPPTQVALTRLFQRVEHFSDDLPLPIELDPEADFKTLQSLYAAIARNDG</sequence>
<dbReference type="Proteomes" id="UP000193411">
    <property type="component" value="Unassembled WGS sequence"/>
</dbReference>
<feature type="compositionally biased region" description="Gly residues" evidence="1">
    <location>
        <begin position="17"/>
        <end position="28"/>
    </location>
</feature>
<dbReference type="AlphaFoldDB" id="A0A1Y2HX92"/>
<organism evidence="2 3">
    <name type="scientific">Catenaria anguillulae PL171</name>
    <dbReference type="NCBI Taxonomy" id="765915"/>
    <lineage>
        <taxon>Eukaryota</taxon>
        <taxon>Fungi</taxon>
        <taxon>Fungi incertae sedis</taxon>
        <taxon>Blastocladiomycota</taxon>
        <taxon>Blastocladiomycetes</taxon>
        <taxon>Blastocladiales</taxon>
        <taxon>Catenariaceae</taxon>
        <taxon>Catenaria</taxon>
    </lineage>
</organism>
<protein>
    <submittedName>
        <fullName evidence="2">Uncharacterized protein</fullName>
    </submittedName>
</protein>
<accession>A0A1Y2HX92</accession>
<dbReference type="EMBL" id="MCFL01000006">
    <property type="protein sequence ID" value="ORZ39247.1"/>
    <property type="molecule type" value="Genomic_DNA"/>
</dbReference>
<gene>
    <name evidence="2" type="ORF">BCR44DRAFT_37816</name>
</gene>
<evidence type="ECO:0000313" key="2">
    <source>
        <dbReference type="EMBL" id="ORZ39247.1"/>
    </source>
</evidence>
<evidence type="ECO:0000256" key="1">
    <source>
        <dbReference type="SAM" id="MobiDB-lite"/>
    </source>
</evidence>
<feature type="region of interest" description="Disordered" evidence="1">
    <location>
        <begin position="1"/>
        <end position="28"/>
    </location>
</feature>
<proteinExistence type="predicted"/>
<evidence type="ECO:0000313" key="3">
    <source>
        <dbReference type="Proteomes" id="UP000193411"/>
    </source>
</evidence>
<name>A0A1Y2HX92_9FUNG</name>
<comment type="caution">
    <text evidence="2">The sequence shown here is derived from an EMBL/GenBank/DDBJ whole genome shotgun (WGS) entry which is preliminary data.</text>
</comment>